<name>A0A0B2UZ87_TOXCA</name>
<keyword evidence="3" id="KW-1185">Reference proteome</keyword>
<feature type="compositionally biased region" description="Basic and acidic residues" evidence="1">
    <location>
        <begin position="632"/>
        <end position="645"/>
    </location>
</feature>
<accession>A0A0B2UZ87</accession>
<organism evidence="2 3">
    <name type="scientific">Toxocara canis</name>
    <name type="common">Canine roundworm</name>
    <dbReference type="NCBI Taxonomy" id="6265"/>
    <lineage>
        <taxon>Eukaryota</taxon>
        <taxon>Metazoa</taxon>
        <taxon>Ecdysozoa</taxon>
        <taxon>Nematoda</taxon>
        <taxon>Chromadorea</taxon>
        <taxon>Rhabditida</taxon>
        <taxon>Spirurina</taxon>
        <taxon>Ascaridomorpha</taxon>
        <taxon>Ascaridoidea</taxon>
        <taxon>Toxocaridae</taxon>
        <taxon>Toxocara</taxon>
    </lineage>
</organism>
<proteinExistence type="predicted"/>
<feature type="region of interest" description="Disordered" evidence="1">
    <location>
        <begin position="477"/>
        <end position="504"/>
    </location>
</feature>
<dbReference type="EMBL" id="JPKZ01002824">
    <property type="protein sequence ID" value="KHN74773.1"/>
    <property type="molecule type" value="Genomic_DNA"/>
</dbReference>
<feature type="region of interest" description="Disordered" evidence="1">
    <location>
        <begin position="1"/>
        <end position="23"/>
    </location>
</feature>
<dbReference type="STRING" id="6265.A0A0B2UZ87"/>
<protein>
    <submittedName>
        <fullName evidence="2">Uncharacterized protein</fullName>
    </submittedName>
</protein>
<dbReference type="AlphaFoldDB" id="A0A0B2UZ87"/>
<feature type="non-terminal residue" evidence="2">
    <location>
        <position position="1"/>
    </location>
</feature>
<evidence type="ECO:0000313" key="3">
    <source>
        <dbReference type="Proteomes" id="UP000031036"/>
    </source>
</evidence>
<reference evidence="2 3" key="1">
    <citation type="submission" date="2014-11" db="EMBL/GenBank/DDBJ databases">
        <title>Genetic blueprint of the zoonotic pathogen Toxocara canis.</title>
        <authorList>
            <person name="Zhu X.-Q."/>
            <person name="Korhonen P.K."/>
            <person name="Cai H."/>
            <person name="Young N.D."/>
            <person name="Nejsum P."/>
            <person name="von Samson-Himmelstjerna G."/>
            <person name="Boag P.R."/>
            <person name="Tan P."/>
            <person name="Li Q."/>
            <person name="Min J."/>
            <person name="Yang Y."/>
            <person name="Wang X."/>
            <person name="Fang X."/>
            <person name="Hall R.S."/>
            <person name="Hofmann A."/>
            <person name="Sternberg P.W."/>
            <person name="Jex A.R."/>
            <person name="Gasser R.B."/>
        </authorList>
    </citation>
    <scope>NUCLEOTIDE SEQUENCE [LARGE SCALE GENOMIC DNA]</scope>
    <source>
        <strain evidence="2">PN_DK_2014</strain>
    </source>
</reference>
<gene>
    <name evidence="2" type="ORF">Tcan_06936</name>
</gene>
<feature type="region of interest" description="Disordered" evidence="1">
    <location>
        <begin position="624"/>
        <end position="648"/>
    </location>
</feature>
<evidence type="ECO:0000256" key="1">
    <source>
        <dbReference type="SAM" id="MobiDB-lite"/>
    </source>
</evidence>
<feature type="compositionally biased region" description="Polar residues" evidence="1">
    <location>
        <begin position="138"/>
        <end position="158"/>
    </location>
</feature>
<feature type="region of interest" description="Disordered" evidence="1">
    <location>
        <begin position="110"/>
        <end position="158"/>
    </location>
</feature>
<feature type="compositionally biased region" description="Polar residues" evidence="1">
    <location>
        <begin position="9"/>
        <end position="20"/>
    </location>
</feature>
<sequence length="970" mass="106972">FQGDEGNVPKQSDGNYQNTDRNIHGIGETWDALREKYVERDSVRDNRSSSTHCFNNEVGLAMPVKHTYRPLTVSDVGQQTRVSFATIPILCGHPDDRFVEHADSSIKRHFKPTSEHQPTPGRRMPISDSLGKGRPLNDHSTVSMQPNNLSSNSTSSEANCISLTESNTPFMMQTDSLSASPASALNTIRMKRDAFEYKVSAIPRRLIDFSRAGELASSTPQKHTDKIRSDEAVLQFTTSHWTTMKLYLQLRHGANWSVVQAACPLESLDSGDGNKTNLSIQKHPTHSCAFRYHEQPIEHRANAANDIHRTRFGEEIVTQSPEVKKQATDVLNSILQQRVTNSPGLFNRSGTSLYSPCGRCAENHASVLGCGGYCTYRQKSAELGQRREKALAPKVSEVVGNIERSETSALSSKRPPTKSAEWEGCGNEREVIGHTTSLMPSGHSTIRARVPRGQTRRLASMFETMTEEAIAEMTSERSRLQANVSHRRNKSVPAQRGTHEGYAQRDPSASLLKGSLDDSFLMERECDNQEGKRYISRAIFRLSSSNVGSTKDNLVHIHNPKPIFSETQCMMAPINRGTNSMDNRSDDLTTANHVCGSVVSSLSQLPSATVPRIESTTQCFSTSLKGTHHSVGRHEMTGEAGRKPTEAGGYAGLAQKKAYFYANNGQQLQSGERKEVNDIGRHQNIRYGLSQESPGRNYGMECLRVGDELDNNDEHARIHANIVHSGTVPPFQSDCNNESHRKVSEHGSDDWCAGYMATDAIERSYDAADNIAEVNKAFSFVDKEESMVDDTDARYSRGGAAVHPVPKQPLGYSISMYREQGREHRQSPADDVPVRFSPATCNMPVSAGERVATYEWKDTGKVVQSKRDSITRFPLATSTPLEGSPASMLHSVRESPARLLDSSAISTITVSTVNGNNAEQNHAAQIKRLSEGILVQEERLSQAVAALAHAKKFSTINGTLAEYLGLIDLE</sequence>
<comment type="caution">
    <text evidence="2">The sequence shown here is derived from an EMBL/GenBank/DDBJ whole genome shotgun (WGS) entry which is preliminary data.</text>
</comment>
<evidence type="ECO:0000313" key="2">
    <source>
        <dbReference type="EMBL" id="KHN74773.1"/>
    </source>
</evidence>
<dbReference type="Proteomes" id="UP000031036">
    <property type="component" value="Unassembled WGS sequence"/>
</dbReference>